<dbReference type="InterPro" id="IPR011604">
    <property type="entry name" value="PDDEXK-like_dom_sf"/>
</dbReference>
<evidence type="ECO:0000256" key="1">
    <source>
        <dbReference type="ARBA" id="ARBA00022763"/>
    </source>
</evidence>
<dbReference type="Proteomes" id="UP000292235">
    <property type="component" value="Chromosome"/>
</dbReference>
<keyword evidence="2" id="KW-0347">Helicase</keyword>
<dbReference type="GO" id="GO:0006281">
    <property type="term" value="P:DNA repair"/>
    <property type="evidence" value="ECO:0007669"/>
    <property type="project" value="UniProtKB-KW"/>
</dbReference>
<gene>
    <name evidence="5" type="ORF">EKD16_11850</name>
</gene>
<dbReference type="Pfam" id="PF12705">
    <property type="entry name" value="PDDEXK_1"/>
    <property type="match status" value="1"/>
</dbReference>
<dbReference type="Gene3D" id="3.90.320.10">
    <property type="match status" value="1"/>
</dbReference>
<evidence type="ECO:0000256" key="2">
    <source>
        <dbReference type="ARBA" id="ARBA00022806"/>
    </source>
</evidence>
<dbReference type="GO" id="GO:0004386">
    <property type="term" value="F:helicase activity"/>
    <property type="evidence" value="ECO:0007669"/>
    <property type="project" value="UniProtKB-KW"/>
</dbReference>
<protein>
    <submittedName>
        <fullName evidence="5">PD-(D/E)XK nuclease superfamily protein</fullName>
    </submittedName>
</protein>
<dbReference type="InterPro" id="IPR038726">
    <property type="entry name" value="PDDEXK_AddAB-type"/>
</dbReference>
<sequence>MPVPGAKTYCWGMDSPEAAPLVPALSPSRAADFLQCPLLFRFRVIDRLPERPSAAALRGTLVHAVLERLFELPAETRTRRTALSLLEPQWERLRAAQPETAAELFPTEEDAAAWLAEARTLLERYFHMEQPHRLEPRERELRLEVTLESGLRLRGYVDRLDVAPAGQIRIVDYKTGKSPRPRFEDKARFQIFFYGVMLWRELGEVPARLQLMYLGDGGVRWYEPTEQELLAAESEILGIWRDIERTARSGSWNPRPSKLCGWCDHQALCPEFGGTPPPLPATAPVA</sequence>
<keyword evidence="1" id="KW-0227">DNA damage</keyword>
<keyword evidence="6" id="KW-1185">Reference proteome</keyword>
<evidence type="ECO:0000313" key="5">
    <source>
        <dbReference type="EMBL" id="QBI54153.1"/>
    </source>
</evidence>
<keyword evidence="3" id="KW-0234">DNA repair</keyword>
<accession>A0A4P6Q114</accession>
<keyword evidence="2" id="KW-0547">Nucleotide-binding</keyword>
<name>A0A4P6Q114_9ACTN</name>
<dbReference type="SUPFAM" id="SSF52980">
    <property type="entry name" value="Restriction endonuclease-like"/>
    <property type="match status" value="1"/>
</dbReference>
<dbReference type="EMBL" id="CP036455">
    <property type="protein sequence ID" value="QBI54153.1"/>
    <property type="molecule type" value="Genomic_DNA"/>
</dbReference>
<dbReference type="AlphaFoldDB" id="A0A4P6Q114"/>
<dbReference type="InterPro" id="IPR011335">
    <property type="entry name" value="Restrct_endonuc-II-like"/>
</dbReference>
<proteinExistence type="predicted"/>
<feature type="domain" description="PD-(D/E)XK endonuclease-like" evidence="4">
    <location>
        <begin position="25"/>
        <end position="270"/>
    </location>
</feature>
<dbReference type="KEGG" id="strr:EKD16_11850"/>
<keyword evidence="2" id="KW-0067">ATP-binding</keyword>
<evidence type="ECO:0000256" key="3">
    <source>
        <dbReference type="ARBA" id="ARBA00023204"/>
    </source>
</evidence>
<keyword evidence="2" id="KW-0378">Hydrolase</keyword>
<reference evidence="5 6" key="1">
    <citation type="submission" date="2019-02" db="EMBL/GenBank/DDBJ databases">
        <authorList>
            <person name="Khodamoradi S."/>
            <person name="Hahnke R.L."/>
            <person name="Kaempfer P."/>
            <person name="Schumann P."/>
            <person name="Rohde M."/>
            <person name="Steinert M."/>
            <person name="Luzhetskyy A."/>
            <person name="Wink J."/>
            <person name="Ruckert C."/>
        </authorList>
    </citation>
    <scope>NUCLEOTIDE SEQUENCE [LARGE SCALE GENOMIC DNA]</scope>
    <source>
        <strain evidence="5 6">M2</strain>
    </source>
</reference>
<evidence type="ECO:0000313" key="6">
    <source>
        <dbReference type="Proteomes" id="UP000292235"/>
    </source>
</evidence>
<organism evidence="5 6">
    <name type="scientific">Streptomonospora litoralis</name>
    <dbReference type="NCBI Taxonomy" id="2498135"/>
    <lineage>
        <taxon>Bacteria</taxon>
        <taxon>Bacillati</taxon>
        <taxon>Actinomycetota</taxon>
        <taxon>Actinomycetes</taxon>
        <taxon>Streptosporangiales</taxon>
        <taxon>Nocardiopsidaceae</taxon>
        <taxon>Streptomonospora</taxon>
    </lineage>
</organism>
<evidence type="ECO:0000259" key="4">
    <source>
        <dbReference type="Pfam" id="PF12705"/>
    </source>
</evidence>